<evidence type="ECO:0000313" key="5">
    <source>
        <dbReference type="EMBL" id="MEO1781264.1"/>
    </source>
</evidence>
<dbReference type="InterPro" id="IPR018197">
    <property type="entry name" value="Glycerate_kinase_RE-like"/>
</dbReference>
<dbReference type="PIRSF" id="PIRSF006078">
    <property type="entry name" value="GlxK"/>
    <property type="match status" value="1"/>
</dbReference>
<dbReference type="RefSeq" id="WP_161870853.1">
    <property type="nucleotide sequence ID" value="NZ_MAEI02000001.1"/>
</dbReference>
<proteinExistence type="inferred from homology"/>
<dbReference type="PANTHER" id="PTHR21599">
    <property type="entry name" value="GLYCERATE KINASE"/>
    <property type="match status" value="1"/>
</dbReference>
<dbReference type="Pfam" id="PF02595">
    <property type="entry name" value="Gly_kinase"/>
    <property type="match status" value="1"/>
</dbReference>
<dbReference type="InterPro" id="IPR036129">
    <property type="entry name" value="Glycerate_kinase_sf"/>
</dbReference>
<comment type="caution">
    <text evidence="5">The sequence shown here is derived from an EMBL/GenBank/DDBJ whole genome shotgun (WGS) entry which is preliminary data.</text>
</comment>
<dbReference type="Gene3D" id="3.90.1510.10">
    <property type="entry name" value="Glycerate kinase, domain 2"/>
    <property type="match status" value="1"/>
</dbReference>
<sequence length="377" mass="39219">MEPKKIVIAMDSFKGSATSLELADWLESGIHRVQPDIQVTKIPIADGGEGTIAALMLALNGRCLTVEVNNPLGEATKAFFGITDQQVAFIEMAKASGITLIEQTEANALQASSYGLGQLIVAALDQGAKEIYVGIGGSATNDGGVGMAQALGVSFKDAHGQEIAPGAAGLAELATIDISQLDPRVSQTAFHMLSDVANPLTGDNGAIRIYGGQKGLPEHRMAEVDGWMQQYRQRISDLVGEDIGARAGAGAAGGVGTALMAFCQADFYQGIDKILELLQVEKQMATANAVITGEGFMDAQSINGKAPIGIAKMAKRYDLPVIAIVGGAADELAPLYEAGIDLVLGAVNRPMTLAEAMDHVKINVINAGETAARALMI</sequence>
<dbReference type="EMBL" id="MAEI02000001">
    <property type="protein sequence ID" value="MEO1781264.1"/>
    <property type="molecule type" value="Genomic_DNA"/>
</dbReference>
<evidence type="ECO:0000313" key="6">
    <source>
        <dbReference type="Proteomes" id="UP001429357"/>
    </source>
</evidence>
<evidence type="ECO:0000256" key="2">
    <source>
        <dbReference type="ARBA" id="ARBA00022679"/>
    </source>
</evidence>
<evidence type="ECO:0000256" key="4">
    <source>
        <dbReference type="PIRNR" id="PIRNR006078"/>
    </source>
</evidence>
<reference evidence="5 6" key="2">
    <citation type="submission" date="2024-02" db="EMBL/GenBank/DDBJ databases">
        <title>The Genome Sequence of Enterococcus diestrammenae JM9A.</title>
        <authorList>
            <person name="Earl A."/>
            <person name="Manson A."/>
            <person name="Gilmore M."/>
            <person name="Sanders J."/>
            <person name="Shea T."/>
            <person name="Howe W."/>
            <person name="Livny J."/>
            <person name="Cuomo C."/>
            <person name="Neafsey D."/>
            <person name="Birren B."/>
        </authorList>
    </citation>
    <scope>NUCLEOTIDE SEQUENCE [LARGE SCALE GENOMIC DNA]</scope>
    <source>
        <strain evidence="5 6">JM9A</strain>
    </source>
</reference>
<reference evidence="6" key="1">
    <citation type="submission" date="2016-06" db="EMBL/GenBank/DDBJ databases">
        <title>Four novel species of enterococci isolated from chicken manure.</title>
        <authorList>
            <person name="Van Tyne D."/>
        </authorList>
    </citation>
    <scope>NUCLEOTIDE SEQUENCE [LARGE SCALE GENOMIC DNA]</scope>
    <source>
        <strain evidence="6">JM9A</strain>
    </source>
</reference>
<evidence type="ECO:0000256" key="3">
    <source>
        <dbReference type="ARBA" id="ARBA00022777"/>
    </source>
</evidence>
<dbReference type="SUPFAM" id="SSF110738">
    <property type="entry name" value="Glycerate kinase I"/>
    <property type="match status" value="1"/>
</dbReference>
<keyword evidence="3 4" id="KW-0418">Kinase</keyword>
<accession>A0ABV0F1V5</accession>
<dbReference type="InterPro" id="IPR018193">
    <property type="entry name" value="Glyc_kinase_flavodox-like_fold"/>
</dbReference>
<comment type="similarity">
    <text evidence="1 4">Belongs to the glycerate kinase type-1 family.</text>
</comment>
<keyword evidence="6" id="KW-1185">Reference proteome</keyword>
<dbReference type="InterPro" id="IPR004381">
    <property type="entry name" value="Glycerate_kinase"/>
</dbReference>
<dbReference type="Proteomes" id="UP001429357">
    <property type="component" value="Unassembled WGS sequence"/>
</dbReference>
<name>A0ABV0F1V5_9ENTE</name>
<dbReference type="Gene3D" id="3.40.50.10350">
    <property type="entry name" value="Glycerate kinase, domain 1"/>
    <property type="match status" value="1"/>
</dbReference>
<dbReference type="NCBIfam" id="TIGR00045">
    <property type="entry name" value="glycerate kinase"/>
    <property type="match status" value="1"/>
</dbReference>
<keyword evidence="2 4" id="KW-0808">Transferase</keyword>
<evidence type="ECO:0000256" key="1">
    <source>
        <dbReference type="ARBA" id="ARBA00006284"/>
    </source>
</evidence>
<gene>
    <name evidence="5" type="ORF">BAU18_000843</name>
</gene>
<dbReference type="PANTHER" id="PTHR21599:SF0">
    <property type="entry name" value="GLYCERATE KINASE"/>
    <property type="match status" value="1"/>
</dbReference>
<organism evidence="5 6">
    <name type="scientific">Enterococcus diestrammenae</name>
    <dbReference type="NCBI Taxonomy" id="1155073"/>
    <lineage>
        <taxon>Bacteria</taxon>
        <taxon>Bacillati</taxon>
        <taxon>Bacillota</taxon>
        <taxon>Bacilli</taxon>
        <taxon>Lactobacillales</taxon>
        <taxon>Enterococcaceae</taxon>
        <taxon>Enterococcus</taxon>
    </lineage>
</organism>
<protein>
    <submittedName>
        <fullName evidence="5">Glycerate 2-kinase</fullName>
    </submittedName>
</protein>